<comment type="similarity">
    <text evidence="2 4">Belongs to the bacterial solute-binding protein 3 family.</text>
</comment>
<dbReference type="InterPro" id="IPR018313">
    <property type="entry name" value="SBP_3_CS"/>
</dbReference>
<dbReference type="SUPFAM" id="SSF53850">
    <property type="entry name" value="Periplasmic binding protein-like II"/>
    <property type="match status" value="1"/>
</dbReference>
<dbReference type="GO" id="GO:0030313">
    <property type="term" value="C:cell envelope"/>
    <property type="evidence" value="ECO:0007669"/>
    <property type="project" value="UniProtKB-SubCell"/>
</dbReference>
<dbReference type="Gene3D" id="3.40.190.10">
    <property type="entry name" value="Periplasmic binding protein-like II"/>
    <property type="match status" value="2"/>
</dbReference>
<feature type="domain" description="Solute-binding protein family 3/N-terminal" evidence="5">
    <location>
        <begin position="57"/>
        <end position="286"/>
    </location>
</feature>
<dbReference type="CDD" id="cd01004">
    <property type="entry name" value="PBP2_MidA_like"/>
    <property type="match status" value="1"/>
</dbReference>
<dbReference type="PANTHER" id="PTHR35936">
    <property type="entry name" value="MEMBRANE-BOUND LYTIC MUREIN TRANSGLYCOSYLASE F"/>
    <property type="match status" value="1"/>
</dbReference>
<proteinExistence type="inferred from homology"/>
<comment type="caution">
    <text evidence="6">The sequence shown here is derived from an EMBL/GenBank/DDBJ whole genome shotgun (WGS) entry which is preliminary data.</text>
</comment>
<evidence type="ECO:0000259" key="5">
    <source>
        <dbReference type="SMART" id="SM00062"/>
    </source>
</evidence>
<evidence type="ECO:0000313" key="7">
    <source>
        <dbReference type="Proteomes" id="UP000287352"/>
    </source>
</evidence>
<evidence type="ECO:0000256" key="3">
    <source>
        <dbReference type="ARBA" id="ARBA00022729"/>
    </source>
</evidence>
<dbReference type="PROSITE" id="PS51257">
    <property type="entry name" value="PROKAR_LIPOPROTEIN"/>
    <property type="match status" value="1"/>
</dbReference>
<accession>A0A402A0K6</accession>
<dbReference type="InterPro" id="IPR001638">
    <property type="entry name" value="Solute-binding_3/MltF_N"/>
</dbReference>
<dbReference type="PANTHER" id="PTHR35936:SF17">
    <property type="entry name" value="ARGININE-BINDING EXTRACELLULAR PROTEIN ARTP"/>
    <property type="match status" value="1"/>
</dbReference>
<dbReference type="Pfam" id="PF00497">
    <property type="entry name" value="SBP_bac_3"/>
    <property type="match status" value="1"/>
</dbReference>
<dbReference type="RefSeq" id="WP_161975451.1">
    <property type="nucleotide sequence ID" value="NZ_BIFR01000001.1"/>
</dbReference>
<reference evidence="7" key="1">
    <citation type="submission" date="2018-12" db="EMBL/GenBank/DDBJ databases">
        <title>Tengunoibacter tsumagoiensis gen. nov., sp. nov., Dictyobacter kobayashii sp. nov., D. alpinus sp. nov., and D. joshuensis sp. nov. and description of Dictyobacteraceae fam. nov. within the order Ktedonobacterales isolated from Tengu-no-mugimeshi.</title>
        <authorList>
            <person name="Wang C.M."/>
            <person name="Zheng Y."/>
            <person name="Sakai Y."/>
            <person name="Toyoda A."/>
            <person name="Minakuchi Y."/>
            <person name="Abe K."/>
            <person name="Yokota A."/>
            <person name="Yabe S."/>
        </authorList>
    </citation>
    <scope>NUCLEOTIDE SEQUENCE [LARGE SCALE GENOMIC DNA]</scope>
    <source>
        <strain evidence="7">Uno3</strain>
    </source>
</reference>
<dbReference type="AlphaFoldDB" id="A0A402A0K6"/>
<gene>
    <name evidence="6" type="ORF">KTT_24510</name>
</gene>
<keyword evidence="7" id="KW-1185">Reference proteome</keyword>
<dbReference type="EMBL" id="BIFR01000001">
    <property type="protein sequence ID" value="GCE12592.1"/>
    <property type="molecule type" value="Genomic_DNA"/>
</dbReference>
<evidence type="ECO:0000256" key="4">
    <source>
        <dbReference type="RuleBase" id="RU003744"/>
    </source>
</evidence>
<evidence type="ECO:0000256" key="1">
    <source>
        <dbReference type="ARBA" id="ARBA00004196"/>
    </source>
</evidence>
<dbReference type="SMART" id="SM00062">
    <property type="entry name" value="PBPb"/>
    <property type="match status" value="1"/>
</dbReference>
<dbReference type="Proteomes" id="UP000287352">
    <property type="component" value="Unassembled WGS sequence"/>
</dbReference>
<dbReference type="PROSITE" id="PS01039">
    <property type="entry name" value="SBP_BACTERIAL_3"/>
    <property type="match status" value="1"/>
</dbReference>
<protein>
    <submittedName>
        <fullName evidence="6">ABC transporter substrate-binding protein</fullName>
    </submittedName>
</protein>
<comment type="subcellular location">
    <subcellularLocation>
        <location evidence="1">Cell envelope</location>
    </subcellularLocation>
</comment>
<evidence type="ECO:0000313" key="6">
    <source>
        <dbReference type="EMBL" id="GCE12592.1"/>
    </source>
</evidence>
<sequence length="290" mass="31266">MHTSTRTVRRLPALYFLVAALFSLILAACGSDNSSTGSTPSTVATIAPPTTLLQSGQLLVGSDTTYTPMEYLDAKTNNFAGFDVDLAAALAQRMGIKSTIQKTSFDTIFDDLNNKRFDIVMSSVTVNDKRSKKFDFVPYFSAGESLLVKTGNPKNLKSTADLCGLNVGVQTGTVEQQDLDAASKDCQQKGKGEIKQTILDDQTAVIDLLATGRVDATYQDSPVTDYYNKINPGRFVVGGSVVNSAPYGITIRKGDTAMLDAVKAAFKSLKDDGSYDKLFTKWGFTPSQKI</sequence>
<evidence type="ECO:0000256" key="2">
    <source>
        <dbReference type="ARBA" id="ARBA00010333"/>
    </source>
</evidence>
<name>A0A402A0K6_9CHLR</name>
<organism evidence="6 7">
    <name type="scientific">Tengunoibacter tsumagoiensis</name>
    <dbReference type="NCBI Taxonomy" id="2014871"/>
    <lineage>
        <taxon>Bacteria</taxon>
        <taxon>Bacillati</taxon>
        <taxon>Chloroflexota</taxon>
        <taxon>Ktedonobacteria</taxon>
        <taxon>Ktedonobacterales</taxon>
        <taxon>Dictyobacteraceae</taxon>
        <taxon>Tengunoibacter</taxon>
    </lineage>
</organism>
<keyword evidence="3" id="KW-0732">Signal</keyword>